<dbReference type="GO" id="GO:0046872">
    <property type="term" value="F:metal ion binding"/>
    <property type="evidence" value="ECO:0007669"/>
    <property type="project" value="UniProtKB-KW"/>
</dbReference>
<dbReference type="Pfam" id="PF01568">
    <property type="entry name" value="Molydop_binding"/>
    <property type="match status" value="1"/>
</dbReference>
<dbReference type="PANTHER" id="PTHR43742">
    <property type="entry name" value="TRIMETHYLAMINE-N-OXIDE REDUCTASE"/>
    <property type="match status" value="1"/>
</dbReference>
<dbReference type="GO" id="GO:0051536">
    <property type="term" value="F:iron-sulfur cluster binding"/>
    <property type="evidence" value="ECO:0007669"/>
    <property type="project" value="UniProtKB-KW"/>
</dbReference>
<keyword evidence="4" id="KW-0411">Iron-sulfur</keyword>
<dbReference type="SUPFAM" id="SSF53706">
    <property type="entry name" value="Formate dehydrogenase/DMSO reductase, domains 1-3"/>
    <property type="match status" value="1"/>
</dbReference>
<dbReference type="OrthoDB" id="7376058at2"/>
<dbReference type="Gene3D" id="3.40.228.10">
    <property type="entry name" value="Dimethylsulfoxide Reductase, domain 2"/>
    <property type="match status" value="1"/>
</dbReference>
<dbReference type="SMART" id="SM00926">
    <property type="entry name" value="Molybdop_Fe4S4"/>
    <property type="match status" value="1"/>
</dbReference>
<organism evidence="7 8">
    <name type="scientific">Nocardioides aurantiacus</name>
    <dbReference type="NCBI Taxonomy" id="86796"/>
    <lineage>
        <taxon>Bacteria</taxon>
        <taxon>Bacillati</taxon>
        <taxon>Actinomycetota</taxon>
        <taxon>Actinomycetes</taxon>
        <taxon>Propionibacteriales</taxon>
        <taxon>Nocardioidaceae</taxon>
        <taxon>Nocardioides</taxon>
    </lineage>
</organism>
<evidence type="ECO:0000256" key="2">
    <source>
        <dbReference type="ARBA" id="ARBA00022723"/>
    </source>
</evidence>
<keyword evidence="2" id="KW-0479">Metal-binding</keyword>
<feature type="region of interest" description="Disordered" evidence="5">
    <location>
        <begin position="722"/>
        <end position="748"/>
    </location>
</feature>
<dbReference type="Gene3D" id="2.20.25.90">
    <property type="entry name" value="ADC-like domains"/>
    <property type="match status" value="1"/>
</dbReference>
<gene>
    <name evidence="7" type="ORF">EDD33_2975</name>
</gene>
<comment type="caution">
    <text evidence="7">The sequence shown here is derived from an EMBL/GenBank/DDBJ whole genome shotgun (WGS) entry which is preliminary data.</text>
</comment>
<feature type="domain" description="4Fe-4S Mo/W bis-MGD-type" evidence="6">
    <location>
        <begin position="10"/>
        <end position="68"/>
    </location>
</feature>
<evidence type="ECO:0000313" key="7">
    <source>
        <dbReference type="EMBL" id="ROR92091.1"/>
    </source>
</evidence>
<sequence length="748" mass="79794">MTTAPTDPESTTRLTACNLCEAICGLVLTIEQRPDGPAVTGVRGNAGDPLSRGHVCPKGVAIADVQADPDRLRTPVRRVGRGADATWEEISWDEAVRLAADGLADTQQQHGRDAVGVYLGNPNVHSLGAMTHGVRLAKTLRTHNTYSATSVDQLPAQLLAWQLYGHQLMIPVPDLDRTELFLVVGANPMASNGSLMTVPDFPARVRELKARGGRMIVLDPRRTETAAVADEHHFVRPGSDAAVLLAMVHTLLAEDLTDVPSYVRGVEAVRLAVADLTPERAAAVSGLAAEEIRRLARDFAAAGRAAAYGRMGLSTQGFGSLGQWAVHLLNVLTGNLDREGGVMFTEPAIDVVGRGLVGRGHLGAWRSRVRGLPEFSGELPVSALREEITTPGEGQVRALLTVAGNPVLSTPDGAGLSRALEGLDFMVSVDIYLNETTRHADVVLPPTTALERDHYDLVFHALAVRNTARFSPAVLPKPAGSRHDWEIFRDLALRITGRRPARGTARLRRVADAAVLRTSPTRLVELLLLAGRRTTLRALRAHPEGVDLGALRPVLPGRLQTRDKLVHLAPDLVLADLDRLRRSLDAPQAAEGELLLIGRRHQRTNNSWMHNTPRLTRGKARHQLLVHPDDLAAHGLADGDRVRITSRVGSVITEVQATDDVMPGVVSLPHGYGHGGPGNAGTRLAHANGVAGVSVNDLTDPERLDVSGNAALNGVPVTLAPADAHDDGTGHDAAAAVTEPTPAHSSRA</sequence>
<evidence type="ECO:0000256" key="4">
    <source>
        <dbReference type="ARBA" id="ARBA00023014"/>
    </source>
</evidence>
<dbReference type="Gene3D" id="2.40.40.20">
    <property type="match status" value="1"/>
</dbReference>
<dbReference type="GO" id="GO:0016491">
    <property type="term" value="F:oxidoreductase activity"/>
    <property type="evidence" value="ECO:0007669"/>
    <property type="project" value="InterPro"/>
</dbReference>
<dbReference type="Proteomes" id="UP000281738">
    <property type="component" value="Unassembled WGS sequence"/>
</dbReference>
<dbReference type="GO" id="GO:0043546">
    <property type="term" value="F:molybdopterin cofactor binding"/>
    <property type="evidence" value="ECO:0007669"/>
    <property type="project" value="InterPro"/>
</dbReference>
<evidence type="ECO:0000256" key="3">
    <source>
        <dbReference type="ARBA" id="ARBA00023004"/>
    </source>
</evidence>
<dbReference type="PANTHER" id="PTHR43742:SF2">
    <property type="entry name" value="ASSIMILATORY NITRATE REDUCTASE CATALYTIC SUBUNIT"/>
    <property type="match status" value="1"/>
</dbReference>
<dbReference type="RefSeq" id="WP_123391708.1">
    <property type="nucleotide sequence ID" value="NZ_RKHO01000001.1"/>
</dbReference>
<keyword evidence="3" id="KW-0408">Iron</keyword>
<dbReference type="EMBL" id="RKHO01000001">
    <property type="protein sequence ID" value="ROR92091.1"/>
    <property type="molecule type" value="Genomic_DNA"/>
</dbReference>
<dbReference type="InterPro" id="IPR050612">
    <property type="entry name" value="Prok_Mopterin_Oxidored"/>
</dbReference>
<dbReference type="InterPro" id="IPR006963">
    <property type="entry name" value="Mopterin_OxRdtase_4Fe-4S_dom"/>
</dbReference>
<reference evidence="7 8" key="1">
    <citation type="submission" date="2018-11" db="EMBL/GenBank/DDBJ databases">
        <title>Sequencing the genomes of 1000 actinobacteria strains.</title>
        <authorList>
            <person name="Klenk H.-P."/>
        </authorList>
    </citation>
    <scope>NUCLEOTIDE SEQUENCE [LARGE SCALE GENOMIC DNA]</scope>
    <source>
        <strain evidence="7 8">DSM 12652</strain>
    </source>
</reference>
<evidence type="ECO:0000256" key="1">
    <source>
        <dbReference type="ARBA" id="ARBA00010312"/>
    </source>
</evidence>
<dbReference type="Pfam" id="PF00384">
    <property type="entry name" value="Molybdopterin"/>
    <property type="match status" value="1"/>
</dbReference>
<evidence type="ECO:0000256" key="5">
    <source>
        <dbReference type="SAM" id="MobiDB-lite"/>
    </source>
</evidence>
<dbReference type="Gene3D" id="3.40.50.740">
    <property type="match status" value="1"/>
</dbReference>
<dbReference type="AlphaFoldDB" id="A0A3N2CX46"/>
<evidence type="ECO:0000259" key="6">
    <source>
        <dbReference type="SMART" id="SM00926"/>
    </source>
</evidence>
<dbReference type="Pfam" id="PF04879">
    <property type="entry name" value="Molybdop_Fe4S4"/>
    <property type="match status" value="1"/>
</dbReference>
<keyword evidence="8" id="KW-1185">Reference proteome</keyword>
<dbReference type="InterPro" id="IPR006657">
    <property type="entry name" value="MoPterin_dinucl-bd_dom"/>
</dbReference>
<protein>
    <submittedName>
        <fullName evidence="7">Anaerobic selenocysteine-containing dehydrogenase</fullName>
    </submittedName>
</protein>
<proteinExistence type="inferred from homology"/>
<accession>A0A3N2CX46</accession>
<comment type="similarity">
    <text evidence="1">Belongs to the prokaryotic molybdopterin-containing oxidoreductase family.</text>
</comment>
<name>A0A3N2CX46_9ACTN</name>
<dbReference type="InterPro" id="IPR006656">
    <property type="entry name" value="Mopterin_OxRdtase"/>
</dbReference>
<evidence type="ECO:0000313" key="8">
    <source>
        <dbReference type="Proteomes" id="UP000281738"/>
    </source>
</evidence>